<gene>
    <name evidence="1" type="ORF">SAMN05421736_11068</name>
</gene>
<organism evidence="1 2">
    <name type="scientific">Evansella caseinilytica</name>
    <dbReference type="NCBI Taxonomy" id="1503961"/>
    <lineage>
        <taxon>Bacteria</taxon>
        <taxon>Bacillati</taxon>
        <taxon>Bacillota</taxon>
        <taxon>Bacilli</taxon>
        <taxon>Bacillales</taxon>
        <taxon>Bacillaceae</taxon>
        <taxon>Evansella</taxon>
    </lineage>
</organism>
<dbReference type="AlphaFoldDB" id="A0A1H3SAM3"/>
<proteinExistence type="predicted"/>
<accession>A0A1H3SAM3</accession>
<protein>
    <submittedName>
        <fullName evidence="1">Uncharacterized protein</fullName>
    </submittedName>
</protein>
<reference evidence="2" key="1">
    <citation type="submission" date="2016-10" db="EMBL/GenBank/DDBJ databases">
        <authorList>
            <person name="Varghese N."/>
            <person name="Submissions S."/>
        </authorList>
    </citation>
    <scope>NUCLEOTIDE SEQUENCE [LARGE SCALE GENOMIC DNA]</scope>
    <source>
        <strain evidence="2">SP</strain>
    </source>
</reference>
<evidence type="ECO:0000313" key="1">
    <source>
        <dbReference type="EMBL" id="SDZ34179.1"/>
    </source>
</evidence>
<name>A0A1H3SAM3_9BACI</name>
<dbReference type="EMBL" id="FNPI01000010">
    <property type="protein sequence ID" value="SDZ34179.1"/>
    <property type="molecule type" value="Genomic_DNA"/>
</dbReference>
<keyword evidence="2" id="KW-1185">Reference proteome</keyword>
<dbReference type="STRING" id="1503961.SAMN05421736_11068"/>
<evidence type="ECO:0000313" key="2">
    <source>
        <dbReference type="Proteomes" id="UP000198935"/>
    </source>
</evidence>
<dbReference type="Proteomes" id="UP000198935">
    <property type="component" value="Unassembled WGS sequence"/>
</dbReference>
<sequence length="36" mass="4321">MLIFHLNFENPVFLTRIIIFQQGPDDSLKVRPLFFN</sequence>